<dbReference type="InterPro" id="IPR029060">
    <property type="entry name" value="PIN-like_dom_sf"/>
</dbReference>
<dbReference type="PANTHER" id="PTHR33653:SF1">
    <property type="entry name" value="RIBONUCLEASE VAPC2"/>
    <property type="match status" value="1"/>
</dbReference>
<gene>
    <name evidence="10" type="primary">vapC_7</name>
    <name evidence="8" type="synonym">vapC</name>
    <name evidence="10" type="ORF">SAE02_64970</name>
</gene>
<dbReference type="PANTHER" id="PTHR33653">
    <property type="entry name" value="RIBONUCLEASE VAPC2"/>
    <property type="match status" value="1"/>
</dbReference>
<dbReference type="GO" id="GO:0090729">
    <property type="term" value="F:toxin activity"/>
    <property type="evidence" value="ECO:0007669"/>
    <property type="project" value="UniProtKB-KW"/>
</dbReference>
<dbReference type="EC" id="3.1.-.-" evidence="8"/>
<evidence type="ECO:0000256" key="4">
    <source>
        <dbReference type="ARBA" id="ARBA00022723"/>
    </source>
</evidence>
<dbReference type="CDD" id="cd09871">
    <property type="entry name" value="PIN_MtVapC28-VapC30-like"/>
    <property type="match status" value="1"/>
</dbReference>
<evidence type="ECO:0000256" key="5">
    <source>
        <dbReference type="ARBA" id="ARBA00022801"/>
    </source>
</evidence>
<dbReference type="GO" id="GO:0000287">
    <property type="term" value="F:magnesium ion binding"/>
    <property type="evidence" value="ECO:0007669"/>
    <property type="project" value="UniProtKB-UniRule"/>
</dbReference>
<evidence type="ECO:0000256" key="6">
    <source>
        <dbReference type="ARBA" id="ARBA00022842"/>
    </source>
</evidence>
<evidence type="ECO:0000256" key="7">
    <source>
        <dbReference type="ARBA" id="ARBA00038093"/>
    </source>
</evidence>
<keyword evidence="3 8" id="KW-0540">Nuclease</keyword>
<dbReference type="OrthoDB" id="32625at2"/>
<sequence length="138" mass="14899">MKSDFIAVDTSALMAVVLNEPDQAMFLDRLKSARHVAISTVSVIEARMVAYGRLGQRAVVLLDDLVQVPAFEIVPPGADEMEAAWKAFIAFGKGSGHPAGLNFGDVFSYALAKVRRVPLLFKGNDFSQTDIVSAIAMQ</sequence>
<keyword evidence="11" id="KW-1185">Reference proteome</keyword>
<comment type="caution">
    <text evidence="10">The sequence shown here is derived from an EMBL/GenBank/DDBJ whole genome shotgun (WGS) entry which is preliminary data.</text>
</comment>
<keyword evidence="6 8" id="KW-0460">Magnesium</keyword>
<dbReference type="HAMAP" id="MF_00265">
    <property type="entry name" value="VapC_Nob1"/>
    <property type="match status" value="1"/>
</dbReference>
<dbReference type="EMBL" id="BJYZ01000040">
    <property type="protein sequence ID" value="GEO42349.1"/>
    <property type="molecule type" value="Genomic_DNA"/>
</dbReference>
<comment type="function">
    <text evidence="8">Toxic component of a toxin-antitoxin (TA) system. An RNase.</text>
</comment>
<comment type="similarity">
    <text evidence="7 8">Belongs to the PINc/VapC protein family.</text>
</comment>
<name>A0A512E0X6_9PROT</name>
<protein>
    <recommendedName>
        <fullName evidence="8">Ribonuclease VapC</fullName>
        <shortName evidence="8">RNase VapC</shortName>
        <ecNumber evidence="8">3.1.-.-</ecNumber>
    </recommendedName>
    <alternativeName>
        <fullName evidence="8">Toxin VapC</fullName>
    </alternativeName>
</protein>
<feature type="binding site" evidence="8">
    <location>
        <position position="9"/>
    </location>
    <ligand>
        <name>Mg(2+)</name>
        <dbReference type="ChEBI" id="CHEBI:18420"/>
    </ligand>
</feature>
<evidence type="ECO:0000256" key="2">
    <source>
        <dbReference type="ARBA" id="ARBA00022649"/>
    </source>
</evidence>
<evidence type="ECO:0000256" key="8">
    <source>
        <dbReference type="HAMAP-Rule" id="MF_00265"/>
    </source>
</evidence>
<keyword evidence="8" id="KW-0800">Toxin</keyword>
<dbReference type="AlphaFoldDB" id="A0A512E0X6"/>
<keyword evidence="2 8" id="KW-1277">Toxin-antitoxin system</keyword>
<dbReference type="InterPro" id="IPR050556">
    <property type="entry name" value="Type_II_TA_system_RNase"/>
</dbReference>
<keyword evidence="4 8" id="KW-0479">Metal-binding</keyword>
<dbReference type="InterPro" id="IPR022907">
    <property type="entry name" value="VapC_family"/>
</dbReference>
<dbReference type="GO" id="GO:0004540">
    <property type="term" value="F:RNA nuclease activity"/>
    <property type="evidence" value="ECO:0007669"/>
    <property type="project" value="InterPro"/>
</dbReference>
<evidence type="ECO:0000313" key="11">
    <source>
        <dbReference type="Proteomes" id="UP000321523"/>
    </source>
</evidence>
<dbReference type="InterPro" id="IPR002716">
    <property type="entry name" value="PIN_dom"/>
</dbReference>
<proteinExistence type="inferred from homology"/>
<evidence type="ECO:0000256" key="1">
    <source>
        <dbReference type="ARBA" id="ARBA00001946"/>
    </source>
</evidence>
<organism evidence="10 11">
    <name type="scientific">Skermanella aerolata</name>
    <dbReference type="NCBI Taxonomy" id="393310"/>
    <lineage>
        <taxon>Bacteria</taxon>
        <taxon>Pseudomonadati</taxon>
        <taxon>Pseudomonadota</taxon>
        <taxon>Alphaproteobacteria</taxon>
        <taxon>Rhodospirillales</taxon>
        <taxon>Azospirillaceae</taxon>
        <taxon>Skermanella</taxon>
    </lineage>
</organism>
<evidence type="ECO:0000313" key="10">
    <source>
        <dbReference type="EMBL" id="GEO42349.1"/>
    </source>
</evidence>
<dbReference type="Pfam" id="PF01850">
    <property type="entry name" value="PIN"/>
    <property type="match status" value="1"/>
</dbReference>
<feature type="domain" description="PIN" evidence="9">
    <location>
        <begin position="6"/>
        <end position="130"/>
    </location>
</feature>
<dbReference type="GO" id="GO:0016787">
    <property type="term" value="F:hydrolase activity"/>
    <property type="evidence" value="ECO:0007669"/>
    <property type="project" value="UniProtKB-KW"/>
</dbReference>
<comment type="cofactor">
    <cofactor evidence="1 8">
        <name>Mg(2+)</name>
        <dbReference type="ChEBI" id="CHEBI:18420"/>
    </cofactor>
</comment>
<dbReference type="Gene3D" id="3.40.50.1010">
    <property type="entry name" value="5'-nuclease"/>
    <property type="match status" value="1"/>
</dbReference>
<evidence type="ECO:0000256" key="3">
    <source>
        <dbReference type="ARBA" id="ARBA00022722"/>
    </source>
</evidence>
<evidence type="ECO:0000259" key="9">
    <source>
        <dbReference type="Pfam" id="PF01850"/>
    </source>
</evidence>
<dbReference type="RefSeq" id="WP_044435353.1">
    <property type="nucleotide sequence ID" value="NZ_BJYZ01000040.1"/>
</dbReference>
<dbReference type="Proteomes" id="UP000321523">
    <property type="component" value="Unassembled WGS sequence"/>
</dbReference>
<keyword evidence="5 8" id="KW-0378">Hydrolase</keyword>
<dbReference type="SUPFAM" id="SSF88723">
    <property type="entry name" value="PIN domain-like"/>
    <property type="match status" value="1"/>
</dbReference>
<reference evidence="10 11" key="1">
    <citation type="submission" date="2019-07" db="EMBL/GenBank/DDBJ databases">
        <title>Whole genome shotgun sequence of Skermanella aerolata NBRC 106429.</title>
        <authorList>
            <person name="Hosoyama A."/>
            <person name="Uohara A."/>
            <person name="Ohji S."/>
            <person name="Ichikawa N."/>
        </authorList>
    </citation>
    <scope>NUCLEOTIDE SEQUENCE [LARGE SCALE GENOMIC DNA]</scope>
    <source>
        <strain evidence="10 11">NBRC 106429</strain>
    </source>
</reference>
<feature type="binding site" evidence="8">
    <location>
        <position position="105"/>
    </location>
    <ligand>
        <name>Mg(2+)</name>
        <dbReference type="ChEBI" id="CHEBI:18420"/>
    </ligand>
</feature>
<accession>A0A512E0X6</accession>